<dbReference type="EMBL" id="UZAD01013397">
    <property type="protein sequence ID" value="VDN94647.1"/>
    <property type="molecule type" value="Genomic_DNA"/>
</dbReference>
<dbReference type="InterPro" id="IPR024883">
    <property type="entry name" value="Neurensin"/>
</dbReference>
<evidence type="ECO:0000256" key="1">
    <source>
        <dbReference type="SAM" id="MobiDB-lite"/>
    </source>
</evidence>
<accession>A0A0N4TX48</accession>
<dbReference type="GO" id="GO:0043025">
    <property type="term" value="C:neuronal cell body"/>
    <property type="evidence" value="ECO:0007669"/>
    <property type="project" value="TreeGrafter"/>
</dbReference>
<dbReference type="GO" id="GO:0007399">
    <property type="term" value="P:nervous system development"/>
    <property type="evidence" value="ECO:0007669"/>
    <property type="project" value="TreeGrafter"/>
</dbReference>
<dbReference type="AlphaFoldDB" id="A0A0N4TX48"/>
<dbReference type="PANTHER" id="PTHR14796">
    <property type="entry name" value="NEURENSIN 1-RELATED"/>
    <property type="match status" value="1"/>
</dbReference>
<organism evidence="5">
    <name type="scientific">Brugia pahangi</name>
    <name type="common">Filarial nematode worm</name>
    <dbReference type="NCBI Taxonomy" id="6280"/>
    <lineage>
        <taxon>Eukaryota</taxon>
        <taxon>Metazoa</taxon>
        <taxon>Ecdysozoa</taxon>
        <taxon>Nematoda</taxon>
        <taxon>Chromadorea</taxon>
        <taxon>Rhabditida</taxon>
        <taxon>Spirurina</taxon>
        <taxon>Spiruromorpha</taxon>
        <taxon>Filarioidea</taxon>
        <taxon>Onchocercidae</taxon>
        <taxon>Brugia</taxon>
    </lineage>
</organism>
<keyword evidence="2" id="KW-0812">Transmembrane</keyword>
<name>A0A0N4TX48_BRUPA</name>
<feature type="compositionally biased region" description="Low complexity" evidence="1">
    <location>
        <begin position="260"/>
        <end position="271"/>
    </location>
</feature>
<keyword evidence="2" id="KW-0472">Membrane</keyword>
<dbReference type="Proteomes" id="UP000278627">
    <property type="component" value="Unassembled WGS sequence"/>
</dbReference>
<dbReference type="WBParaSite" id="BPAG_0001353401-mRNA-1">
    <property type="protein sequence ID" value="BPAG_0001353401-mRNA-1"/>
    <property type="gene ID" value="BPAG_0001353401"/>
</dbReference>
<dbReference type="GO" id="GO:0030133">
    <property type="term" value="C:transport vesicle"/>
    <property type="evidence" value="ECO:0007669"/>
    <property type="project" value="InterPro"/>
</dbReference>
<feature type="transmembrane region" description="Helical" evidence="2">
    <location>
        <begin position="82"/>
        <end position="103"/>
    </location>
</feature>
<reference evidence="5" key="1">
    <citation type="submission" date="2017-02" db="UniProtKB">
        <authorList>
            <consortium name="WormBaseParasite"/>
        </authorList>
    </citation>
    <scope>IDENTIFICATION</scope>
</reference>
<feature type="region of interest" description="Disordered" evidence="1">
    <location>
        <begin position="1"/>
        <end position="25"/>
    </location>
</feature>
<evidence type="ECO:0000313" key="5">
    <source>
        <dbReference type="WBParaSite" id="BPAG_0001353401-mRNA-1"/>
    </source>
</evidence>
<evidence type="ECO:0000313" key="4">
    <source>
        <dbReference type="Proteomes" id="UP000278627"/>
    </source>
</evidence>
<evidence type="ECO:0000313" key="3">
    <source>
        <dbReference type="EMBL" id="VDN94647.1"/>
    </source>
</evidence>
<evidence type="ECO:0000256" key="2">
    <source>
        <dbReference type="SAM" id="Phobius"/>
    </source>
</evidence>
<keyword evidence="2" id="KW-1133">Transmembrane helix</keyword>
<reference evidence="3 4" key="2">
    <citation type="submission" date="2018-11" db="EMBL/GenBank/DDBJ databases">
        <authorList>
            <consortium name="Pathogen Informatics"/>
        </authorList>
    </citation>
    <scope>NUCLEOTIDE SEQUENCE [LARGE SCALE GENOMIC DNA]</scope>
</reference>
<proteinExistence type="predicted"/>
<sequence>MTIFGHGSTSKKDNTIDNGNSKPTALLDGVTTPAPGFGIRSYLHQFYQSPAVEDIESAGAWYMYLLPPPPAQRTGLWLCRMLTVLGLILLIGGAVAIIVGYTWPHEGVEESIARIAIYQDEDGSFYVPPEKLAEILKDPMRRWKMFGLCTFATGAVMLALSLLTPTLVGSFKSKHLAAFMSEDSTPNEPPIRLYPANSGKNEMNRQINNNINDKHEKITSDSGPVPVLKEITKVQPGEGKIGCNGNGNNDDNHSKQIVTDDLLLGDDVTQQ</sequence>
<protein>
    <submittedName>
        <fullName evidence="5">Neur_chan_memb domain-containing protein</fullName>
    </submittedName>
</protein>
<gene>
    <name evidence="3" type="ORF">BPAG_LOCUS13462</name>
</gene>
<keyword evidence="4" id="KW-1185">Reference proteome</keyword>
<feature type="region of interest" description="Disordered" evidence="1">
    <location>
        <begin position="236"/>
        <end position="271"/>
    </location>
</feature>
<dbReference type="Pfam" id="PF14927">
    <property type="entry name" value="Neurensin"/>
    <property type="match status" value="1"/>
</dbReference>
<dbReference type="GO" id="GO:0043005">
    <property type="term" value="C:neuron projection"/>
    <property type="evidence" value="ECO:0007669"/>
    <property type="project" value="TreeGrafter"/>
</dbReference>
<feature type="transmembrane region" description="Helical" evidence="2">
    <location>
        <begin position="145"/>
        <end position="171"/>
    </location>
</feature>
<dbReference type="PANTHER" id="PTHR14796:SF3">
    <property type="entry name" value="NEURENSIN 1-LIKE-RELATED"/>
    <property type="match status" value="1"/>
</dbReference>
<dbReference type="STRING" id="6280.A0A0N4TX48"/>